<evidence type="ECO:0000313" key="5">
    <source>
        <dbReference type="Proteomes" id="UP000660885"/>
    </source>
</evidence>
<proteinExistence type="inferred from homology"/>
<comment type="caution">
    <text evidence="4">The sequence shown here is derived from an EMBL/GenBank/DDBJ whole genome shotgun (WGS) entry which is preliminary data.</text>
</comment>
<protein>
    <submittedName>
        <fullName evidence="4">SDR family oxidoreductase</fullName>
    </submittedName>
</protein>
<dbReference type="PIRSF" id="PIRSF000126">
    <property type="entry name" value="11-beta-HSD1"/>
    <property type="match status" value="1"/>
</dbReference>
<dbReference type="RefSeq" id="WP_202831128.1">
    <property type="nucleotide sequence ID" value="NZ_JAETWB010000002.1"/>
</dbReference>
<dbReference type="Pfam" id="PF00106">
    <property type="entry name" value="adh_short"/>
    <property type="match status" value="1"/>
</dbReference>
<dbReference type="InterPro" id="IPR036291">
    <property type="entry name" value="NAD(P)-bd_dom_sf"/>
</dbReference>
<dbReference type="InterPro" id="IPR020904">
    <property type="entry name" value="Sc_DH/Rdtase_CS"/>
</dbReference>
<organism evidence="4 5">
    <name type="scientific">Belnapia arida</name>
    <dbReference type="NCBI Taxonomy" id="2804533"/>
    <lineage>
        <taxon>Bacteria</taxon>
        <taxon>Pseudomonadati</taxon>
        <taxon>Pseudomonadota</taxon>
        <taxon>Alphaproteobacteria</taxon>
        <taxon>Acetobacterales</taxon>
        <taxon>Roseomonadaceae</taxon>
        <taxon>Belnapia</taxon>
    </lineage>
</organism>
<dbReference type="Gene3D" id="3.40.50.720">
    <property type="entry name" value="NAD(P)-binding Rossmann-like Domain"/>
    <property type="match status" value="1"/>
</dbReference>
<sequence>MTQPTALITGASSGIGAIYADRLARRGHDLILVARSAEALEALAGRLRREAGCQVEVLPADLADPGDLRRVARRLEEDRGIGLLVNNAGMALGGPVLTADPDRLEAMVQLNVIAATRLARAAVAGFAVRGDGTLVNISSVLGLAPERFNAVYAATKAYVLALSQGLHAELAGRGIRVQAVLPGATRTALWGRAGVDVATLPAGMVMEAEEMVDAALAGLDMGELVTLPALPDIAAWERADAARLALGPDLSRSQAAARYWQEAAA</sequence>
<accession>A0ABS1TZW5</accession>
<dbReference type="PRINTS" id="PR00080">
    <property type="entry name" value="SDRFAMILY"/>
</dbReference>
<dbReference type="CDD" id="cd05233">
    <property type="entry name" value="SDR_c"/>
    <property type="match status" value="1"/>
</dbReference>
<keyword evidence="2" id="KW-0560">Oxidoreductase</keyword>
<evidence type="ECO:0000256" key="1">
    <source>
        <dbReference type="ARBA" id="ARBA00006484"/>
    </source>
</evidence>
<dbReference type="PANTHER" id="PTHR44196:SF2">
    <property type="entry name" value="SHORT-CHAIN DEHYDROGENASE-RELATED"/>
    <property type="match status" value="1"/>
</dbReference>
<dbReference type="InterPro" id="IPR002347">
    <property type="entry name" value="SDR_fam"/>
</dbReference>
<dbReference type="Proteomes" id="UP000660885">
    <property type="component" value="Unassembled WGS sequence"/>
</dbReference>
<dbReference type="SUPFAM" id="SSF51735">
    <property type="entry name" value="NAD(P)-binding Rossmann-fold domains"/>
    <property type="match status" value="1"/>
</dbReference>
<dbReference type="PRINTS" id="PR00081">
    <property type="entry name" value="GDHRDH"/>
</dbReference>
<name>A0ABS1TZW5_9PROT</name>
<dbReference type="PROSITE" id="PS00061">
    <property type="entry name" value="ADH_SHORT"/>
    <property type="match status" value="1"/>
</dbReference>
<evidence type="ECO:0000256" key="3">
    <source>
        <dbReference type="RuleBase" id="RU000363"/>
    </source>
</evidence>
<gene>
    <name evidence="4" type="ORF">JMJ56_08160</name>
</gene>
<dbReference type="EMBL" id="JAETWB010000002">
    <property type="protein sequence ID" value="MBL6077975.1"/>
    <property type="molecule type" value="Genomic_DNA"/>
</dbReference>
<evidence type="ECO:0000256" key="2">
    <source>
        <dbReference type="ARBA" id="ARBA00023002"/>
    </source>
</evidence>
<comment type="similarity">
    <text evidence="1 3">Belongs to the short-chain dehydrogenases/reductases (SDR) family.</text>
</comment>
<dbReference type="PANTHER" id="PTHR44196">
    <property type="entry name" value="DEHYDROGENASE/REDUCTASE SDR FAMILY MEMBER 7B"/>
    <property type="match status" value="1"/>
</dbReference>
<keyword evidence="5" id="KW-1185">Reference proteome</keyword>
<evidence type="ECO:0000313" key="4">
    <source>
        <dbReference type="EMBL" id="MBL6077975.1"/>
    </source>
</evidence>
<reference evidence="4 5" key="1">
    <citation type="submission" date="2021-01" db="EMBL/GenBank/DDBJ databases">
        <title>Belnapia mucosa sp. nov. and Belnapia arida sp. nov., isolated from the Tabernas Desert (Almeria, Spain).</title>
        <authorList>
            <person name="Molina-Menor E."/>
            <person name="Vidal-Verdu A."/>
            <person name="Calonge A."/>
            <person name="Satari L."/>
            <person name="Pereto J."/>
            <person name="Porcar M."/>
        </authorList>
    </citation>
    <scope>NUCLEOTIDE SEQUENCE [LARGE SCALE GENOMIC DNA]</scope>
    <source>
        <strain evidence="4 5">T18</strain>
    </source>
</reference>